<evidence type="ECO:0000313" key="2">
    <source>
        <dbReference type="EMBL" id="SET16989.1"/>
    </source>
</evidence>
<dbReference type="RefSeq" id="WP_093328403.1">
    <property type="nucleotide sequence ID" value="NZ_AP027363.1"/>
</dbReference>
<name>A0A1I0CCI8_THASX</name>
<feature type="chain" id="PRO_5011480726" description="DUF2059 domain-containing protein" evidence="1">
    <location>
        <begin position="23"/>
        <end position="268"/>
    </location>
</feature>
<dbReference type="Proteomes" id="UP000199308">
    <property type="component" value="Unassembled WGS sequence"/>
</dbReference>
<feature type="signal peptide" evidence="1">
    <location>
        <begin position="1"/>
        <end position="22"/>
    </location>
</feature>
<protein>
    <recommendedName>
        <fullName evidence="4">DUF2059 domain-containing protein</fullName>
    </recommendedName>
</protein>
<organism evidence="2 3">
    <name type="scientific">Thalassotalea agarivorans</name>
    <name type="common">Thalassomonas agarivorans</name>
    <dbReference type="NCBI Taxonomy" id="349064"/>
    <lineage>
        <taxon>Bacteria</taxon>
        <taxon>Pseudomonadati</taxon>
        <taxon>Pseudomonadota</taxon>
        <taxon>Gammaproteobacteria</taxon>
        <taxon>Alteromonadales</taxon>
        <taxon>Colwelliaceae</taxon>
        <taxon>Thalassotalea</taxon>
    </lineage>
</organism>
<dbReference type="AlphaFoldDB" id="A0A1I0CCI8"/>
<gene>
    <name evidence="2" type="ORF">SAMN05660429_01141</name>
</gene>
<evidence type="ECO:0000256" key="1">
    <source>
        <dbReference type="SAM" id="SignalP"/>
    </source>
</evidence>
<dbReference type="STRING" id="349064.SAMN05660429_01141"/>
<dbReference type="EMBL" id="FOHK01000005">
    <property type="protein sequence ID" value="SET16989.1"/>
    <property type="molecule type" value="Genomic_DNA"/>
</dbReference>
<sequence length="268" mass="28763">MIRKISVAFLSAVMLISTSLSAKQPTADQVQAYMNASGLNKSIDGLSQQIDGLSQQFAMGMGDTTKQQAFFAAVKSSLAKADMKKVVASELSQKFSDKELTELNTFVSEGVGKEMKQAEQKLFDSDINNKIMQYMGAGKKPSPEQEAAIANLITNTDATNNSADVYLTLTKAMMSPIMQSAQGVTAEVADQQVAAQVNAMDGMLRSQIEPQLKLAFGYAFQDSSAEAIGKYADFYKTSLGQKELSVVNESMITAISAWGSELGQALAK</sequence>
<accession>A0A1I0CCI8</accession>
<reference evidence="2 3" key="1">
    <citation type="submission" date="2016-10" db="EMBL/GenBank/DDBJ databases">
        <authorList>
            <person name="de Groot N.N."/>
        </authorList>
    </citation>
    <scope>NUCLEOTIDE SEQUENCE [LARGE SCALE GENOMIC DNA]</scope>
    <source>
        <strain evidence="2 3">DSM 19706</strain>
    </source>
</reference>
<evidence type="ECO:0008006" key="4">
    <source>
        <dbReference type="Google" id="ProtNLM"/>
    </source>
</evidence>
<evidence type="ECO:0000313" key="3">
    <source>
        <dbReference type="Proteomes" id="UP000199308"/>
    </source>
</evidence>
<proteinExistence type="predicted"/>
<keyword evidence="3" id="KW-1185">Reference proteome</keyword>
<keyword evidence="1" id="KW-0732">Signal</keyword>